<reference evidence="2 3" key="1">
    <citation type="journal article" date="2018" name="Nat. Ecol. Evol.">
        <title>Pezizomycetes genomes reveal the molecular basis of ectomycorrhizal truffle lifestyle.</title>
        <authorList>
            <person name="Murat C."/>
            <person name="Payen T."/>
            <person name="Noel B."/>
            <person name="Kuo A."/>
            <person name="Morin E."/>
            <person name="Chen J."/>
            <person name="Kohler A."/>
            <person name="Krizsan K."/>
            <person name="Balestrini R."/>
            <person name="Da Silva C."/>
            <person name="Montanini B."/>
            <person name="Hainaut M."/>
            <person name="Levati E."/>
            <person name="Barry K.W."/>
            <person name="Belfiori B."/>
            <person name="Cichocki N."/>
            <person name="Clum A."/>
            <person name="Dockter R.B."/>
            <person name="Fauchery L."/>
            <person name="Guy J."/>
            <person name="Iotti M."/>
            <person name="Le Tacon F."/>
            <person name="Lindquist E.A."/>
            <person name="Lipzen A."/>
            <person name="Malagnac F."/>
            <person name="Mello A."/>
            <person name="Molinier V."/>
            <person name="Miyauchi S."/>
            <person name="Poulain J."/>
            <person name="Riccioni C."/>
            <person name="Rubini A."/>
            <person name="Sitrit Y."/>
            <person name="Splivallo R."/>
            <person name="Traeger S."/>
            <person name="Wang M."/>
            <person name="Zifcakova L."/>
            <person name="Wipf D."/>
            <person name="Zambonelli A."/>
            <person name="Paolocci F."/>
            <person name="Nowrousian M."/>
            <person name="Ottonello S."/>
            <person name="Baldrian P."/>
            <person name="Spatafora J.W."/>
            <person name="Henrissat B."/>
            <person name="Nagy L.G."/>
            <person name="Aury J.M."/>
            <person name="Wincker P."/>
            <person name="Grigoriev I.V."/>
            <person name="Bonfante P."/>
            <person name="Martin F.M."/>
        </authorList>
    </citation>
    <scope>NUCLEOTIDE SEQUENCE [LARGE SCALE GENOMIC DNA]</scope>
    <source>
        <strain evidence="2 3">120613-1</strain>
    </source>
</reference>
<keyword evidence="3" id="KW-1185">Reference proteome</keyword>
<gene>
    <name evidence="2" type="ORF">L873DRAFT_1326760</name>
</gene>
<dbReference type="AlphaFoldDB" id="A0A3N4JAP1"/>
<keyword evidence="1" id="KW-0812">Transmembrane</keyword>
<feature type="transmembrane region" description="Helical" evidence="1">
    <location>
        <begin position="50"/>
        <end position="73"/>
    </location>
</feature>
<name>A0A3N4JAP1_9PEZI</name>
<keyword evidence="1" id="KW-0472">Membrane</keyword>
<keyword evidence="1" id="KW-1133">Transmembrane helix</keyword>
<dbReference type="EMBL" id="ML120427">
    <property type="protein sequence ID" value="RPA95349.1"/>
    <property type="molecule type" value="Genomic_DNA"/>
</dbReference>
<organism evidence="2 3">
    <name type="scientific">Choiromyces venosus 120613-1</name>
    <dbReference type="NCBI Taxonomy" id="1336337"/>
    <lineage>
        <taxon>Eukaryota</taxon>
        <taxon>Fungi</taxon>
        <taxon>Dikarya</taxon>
        <taxon>Ascomycota</taxon>
        <taxon>Pezizomycotina</taxon>
        <taxon>Pezizomycetes</taxon>
        <taxon>Pezizales</taxon>
        <taxon>Tuberaceae</taxon>
        <taxon>Choiromyces</taxon>
    </lineage>
</organism>
<evidence type="ECO:0000256" key="1">
    <source>
        <dbReference type="SAM" id="Phobius"/>
    </source>
</evidence>
<evidence type="ECO:0000313" key="2">
    <source>
        <dbReference type="EMBL" id="RPA95349.1"/>
    </source>
</evidence>
<protein>
    <submittedName>
        <fullName evidence="2">Uncharacterized protein</fullName>
    </submittedName>
</protein>
<dbReference type="Proteomes" id="UP000276215">
    <property type="component" value="Unassembled WGS sequence"/>
</dbReference>
<proteinExistence type="predicted"/>
<evidence type="ECO:0000313" key="3">
    <source>
        <dbReference type="Proteomes" id="UP000276215"/>
    </source>
</evidence>
<sequence length="83" mass="9654">MQPDFDSSRVISVWDHPSPRFGNIASLHPQQSLLPQLCQTLKTTLVNSPLFLPILVLLELLLKFYLMTEVTFLNSTWMMRMMM</sequence>
<accession>A0A3N4JAP1</accession>